<feature type="compositionally biased region" description="Polar residues" evidence="3">
    <location>
        <begin position="200"/>
        <end position="213"/>
    </location>
</feature>
<dbReference type="VEuPathDB" id="PlasmoDB:PocGH01_09017500"/>
<dbReference type="GO" id="GO:0005634">
    <property type="term" value="C:nucleus"/>
    <property type="evidence" value="ECO:0007669"/>
    <property type="project" value="TreeGrafter"/>
</dbReference>
<dbReference type="PANTHER" id="PTHR15377:SF3">
    <property type="entry name" value="WW DOMAIN-CONTAINING PROTEIN"/>
    <property type="match status" value="1"/>
</dbReference>
<evidence type="ECO:0000256" key="2">
    <source>
        <dbReference type="SAM" id="Coils"/>
    </source>
</evidence>
<dbReference type="SUPFAM" id="SSF51045">
    <property type="entry name" value="WW domain"/>
    <property type="match status" value="1"/>
</dbReference>
<feature type="region of interest" description="Disordered" evidence="3">
    <location>
        <begin position="1"/>
        <end position="84"/>
    </location>
</feature>
<dbReference type="InterPro" id="IPR045148">
    <property type="entry name" value="TCRG1-like"/>
</dbReference>
<dbReference type="GO" id="GO:0003712">
    <property type="term" value="F:transcription coregulator activity"/>
    <property type="evidence" value="ECO:0007669"/>
    <property type="project" value="TreeGrafter"/>
</dbReference>
<gene>
    <name evidence="5" type="primary">PocGH01_09017500</name>
    <name evidence="5" type="ORF">POCGH01_09017500</name>
</gene>
<feature type="region of interest" description="Disordered" evidence="3">
    <location>
        <begin position="194"/>
        <end position="217"/>
    </location>
</feature>
<protein>
    <recommendedName>
        <fullName evidence="4">WW domain-containing protein</fullName>
    </recommendedName>
</protein>
<feature type="domain" description="WW" evidence="4">
    <location>
        <begin position="125"/>
        <end position="167"/>
    </location>
</feature>
<keyword evidence="6" id="KW-1185">Reference proteome</keyword>
<dbReference type="EMBL" id="LT594590">
    <property type="protein sequence ID" value="SCP04440.1"/>
    <property type="molecule type" value="Genomic_DNA"/>
</dbReference>
<dbReference type="VEuPathDB" id="PlasmoDB:POWCR01_090012800"/>
<dbReference type="Gene3D" id="1.10.10.440">
    <property type="entry name" value="FF domain"/>
    <property type="match status" value="1"/>
</dbReference>
<keyword evidence="2" id="KW-0175">Coiled coil</keyword>
<dbReference type="Pfam" id="PF01846">
    <property type="entry name" value="FF"/>
    <property type="match status" value="1"/>
</dbReference>
<feature type="coiled-coil region" evidence="2">
    <location>
        <begin position="270"/>
        <end position="301"/>
    </location>
</feature>
<evidence type="ECO:0000313" key="5">
    <source>
        <dbReference type="EMBL" id="SCP04440.1"/>
    </source>
</evidence>
<dbReference type="Proteomes" id="UP000242942">
    <property type="component" value="Chromosome 9"/>
</dbReference>
<sequence>MGIPKRAAKAEGDATNGGKEVTNGEEDATNGRKEVTTEEEDATNGRKEVTNGEDDTAKRGKEVTNGEDDATKKGGAAGKYLPEGKMVGNKDDNIIHNGSPVHISAPLVDRKRGEMVSKETQERLVGVPHSWEYVEDSKGWFIIETSKNYIFYFNKKTKEKTWKRPQEVEELLKGKIIKSEERVGCYDDENDHAYRDNRTDLSGNDGTATTKNEASSRSDDRIETALKEYKNLLREKKITVFCKYEKVLSNILYDKRYQNVPKEMRKEYFYKLVKEINEDKKIELKKLMENFENFLKKEEKKFIYPFKESDAVIILKGKMEYEGNFTQSWEKTRNKLLKNFLLKKKEKIKIKAEEEFEKNLCNCLKDEHPGLWFKIKKNLMKEKKYDILSYEKKNQLFDMVSKKLLDNKRNDLKEHGKYDQVFEQSYDKEYNKDNIQYVGILQHKIGKREYLFNDKNSFLGILHEKLKYPIIKEDFFLKYNRSSSPFEKENINFEKMCSLPSDILNDDRYKKLHLNDKEKFIIYKEFLNSYIKMKQDTFHKLLSSLSINCINKSLGDIIKMVDHNNKIFKVIMHEHLEDVYTKWKNYHIREAKKVFSDFLIKSNFIKHDSDTSANYPQLIRALSCDISYQRLECVPDAREALIKERIDELKKEHERNKNLAQRLNF</sequence>
<proteinExistence type="predicted"/>
<keyword evidence="1" id="KW-0677">Repeat</keyword>
<dbReference type="CDD" id="cd00201">
    <property type="entry name" value="WW"/>
    <property type="match status" value="1"/>
</dbReference>
<feature type="compositionally biased region" description="Basic and acidic residues" evidence="3">
    <location>
        <begin position="43"/>
        <end position="72"/>
    </location>
</feature>
<evidence type="ECO:0000259" key="4">
    <source>
        <dbReference type="PROSITE" id="PS50020"/>
    </source>
</evidence>
<dbReference type="AlphaFoldDB" id="A0A1D3THR6"/>
<dbReference type="InterPro" id="IPR036020">
    <property type="entry name" value="WW_dom_sf"/>
</dbReference>
<organism evidence="5 6">
    <name type="scientific">Plasmodium ovale</name>
    <name type="common">malaria parasite P. ovale</name>
    <dbReference type="NCBI Taxonomy" id="36330"/>
    <lineage>
        <taxon>Eukaryota</taxon>
        <taxon>Sar</taxon>
        <taxon>Alveolata</taxon>
        <taxon>Apicomplexa</taxon>
        <taxon>Aconoidasida</taxon>
        <taxon>Haemosporida</taxon>
        <taxon>Plasmodiidae</taxon>
        <taxon>Plasmodium</taxon>
        <taxon>Plasmodium (Plasmodium)</taxon>
    </lineage>
</organism>
<dbReference type="InterPro" id="IPR036517">
    <property type="entry name" value="FF_domain_sf"/>
</dbReference>
<evidence type="ECO:0000256" key="3">
    <source>
        <dbReference type="SAM" id="MobiDB-lite"/>
    </source>
</evidence>
<dbReference type="InterPro" id="IPR001202">
    <property type="entry name" value="WW_dom"/>
</dbReference>
<dbReference type="Gene3D" id="2.20.70.10">
    <property type="match status" value="1"/>
</dbReference>
<dbReference type="OrthoDB" id="187617at2759"/>
<dbReference type="SUPFAM" id="SSF81698">
    <property type="entry name" value="FF domain"/>
    <property type="match status" value="1"/>
</dbReference>
<dbReference type="GO" id="GO:0070063">
    <property type="term" value="F:RNA polymerase binding"/>
    <property type="evidence" value="ECO:0007669"/>
    <property type="project" value="InterPro"/>
</dbReference>
<name>A0A1D3THR6_PLAOA</name>
<reference evidence="5 6" key="1">
    <citation type="submission" date="2016-06" db="EMBL/GenBank/DDBJ databases">
        <authorList>
            <consortium name="Pathogen Informatics"/>
        </authorList>
    </citation>
    <scope>NUCLEOTIDE SEQUENCE [LARGE SCALE GENOMIC DNA]</scope>
    <source>
        <strain evidence="5">PocGH01</strain>
    </source>
</reference>
<dbReference type="InterPro" id="IPR002713">
    <property type="entry name" value="FF_domain"/>
</dbReference>
<dbReference type="SMART" id="SM00456">
    <property type="entry name" value="WW"/>
    <property type="match status" value="1"/>
</dbReference>
<evidence type="ECO:0000256" key="1">
    <source>
        <dbReference type="ARBA" id="ARBA00022737"/>
    </source>
</evidence>
<dbReference type="PROSITE" id="PS50020">
    <property type="entry name" value="WW_DOMAIN_2"/>
    <property type="match status" value="1"/>
</dbReference>
<dbReference type="PANTHER" id="PTHR15377">
    <property type="entry name" value="TRANSCRIPTION ELONGATION REGULATOR 1"/>
    <property type="match status" value="1"/>
</dbReference>
<evidence type="ECO:0000313" key="6">
    <source>
        <dbReference type="Proteomes" id="UP000242942"/>
    </source>
</evidence>
<accession>A0A1D3THR6</accession>